<dbReference type="EMBL" id="CP042434">
    <property type="protein sequence ID" value="QEC70365.1"/>
    <property type="molecule type" value="Genomic_DNA"/>
</dbReference>
<sequence length="503" mass="56114">MGGDIDYDGDTDQLKTLNYAAIGGTHDLQLSSWGPYSKKYAGISHIADIRSGLRFDLSVVISQNEHKCIIPNVRFESGYHPWQASNDLTRYSYRYELEWKDQLYADVHYQIIDSLTAAVAIKYVNNTDQFQQLDADLMASVSYPENYSSIKLPVSPNMTWKNAIHYESLQFAHPNAKDYLPDNGWLQAEIRDSRFIDGRAVGKNFGKDSGDRASYQLRLPAQFQNGSLAIAYQLKVGKKATFKLSGLVNKTVVLTGTGKLAWKTVRIDRYSKSMHPSHLELIALGGDGNGDGNPVDLNGFLIISGPKPQVKANLKATPATTATLATSENSFASILDTLVKTQPQHLIPKKVLDRPNQQLFLKYPDLPIGYTISWPKDQEDAGKETGKGSDTKIKTRVRVREFQNDQLDVFYREKINDHVSSVFRGNQKGDYTALGLPSLTLAPHSQKWVYASFSVTHKKQPAKPIQYHLDSLFTAADRQGDSNAALSKDILPVGKKYALGDNY</sequence>
<dbReference type="AlphaFoldDB" id="A0A5B8VH73"/>
<dbReference type="Proteomes" id="UP000321291">
    <property type="component" value="Chromosome"/>
</dbReference>
<organism evidence="1 2">
    <name type="scientific">Arachidicoccus ginsenosidivorans</name>
    <dbReference type="NCBI Taxonomy" id="496057"/>
    <lineage>
        <taxon>Bacteria</taxon>
        <taxon>Pseudomonadati</taxon>
        <taxon>Bacteroidota</taxon>
        <taxon>Chitinophagia</taxon>
        <taxon>Chitinophagales</taxon>
        <taxon>Chitinophagaceae</taxon>
        <taxon>Arachidicoccus</taxon>
    </lineage>
</organism>
<dbReference type="KEGG" id="agi:FSB73_00190"/>
<evidence type="ECO:0000313" key="1">
    <source>
        <dbReference type="EMBL" id="QEC70365.1"/>
    </source>
</evidence>
<reference evidence="1 2" key="1">
    <citation type="journal article" date="2017" name="Int. J. Syst. Evol. Microbiol.">
        <title>Arachidicoccus ginsenosidivorans sp. nov., with ginsenoside-converting activity isolated from ginseng cultivating soil.</title>
        <authorList>
            <person name="Siddiqi M.Z."/>
            <person name="Aslam Z."/>
            <person name="Im W.T."/>
        </authorList>
    </citation>
    <scope>NUCLEOTIDE SEQUENCE [LARGE SCALE GENOMIC DNA]</scope>
    <source>
        <strain evidence="1 2">Gsoil 809</strain>
    </source>
</reference>
<protein>
    <submittedName>
        <fullName evidence="1">Uncharacterized protein</fullName>
    </submittedName>
</protein>
<dbReference type="RefSeq" id="WP_146779629.1">
    <property type="nucleotide sequence ID" value="NZ_CP042434.1"/>
</dbReference>
<proteinExistence type="predicted"/>
<evidence type="ECO:0000313" key="2">
    <source>
        <dbReference type="Proteomes" id="UP000321291"/>
    </source>
</evidence>
<keyword evidence="2" id="KW-1185">Reference proteome</keyword>
<name>A0A5B8VH73_9BACT</name>
<gene>
    <name evidence="1" type="ORF">FSB73_00190</name>
</gene>
<accession>A0A5B8VH73</accession>